<dbReference type="InParanoid" id="A0A401GQI8"/>
<accession>A0A401GQI8</accession>
<dbReference type="RefSeq" id="XP_027615401.1">
    <property type="nucleotide sequence ID" value="XM_027759600.1"/>
</dbReference>
<dbReference type="OrthoDB" id="3265564at2759"/>
<keyword evidence="1" id="KW-1133">Transmembrane helix</keyword>
<evidence type="ECO:0000256" key="2">
    <source>
        <dbReference type="SAM" id="SignalP"/>
    </source>
</evidence>
<keyword evidence="1" id="KW-0472">Membrane</keyword>
<keyword evidence="4" id="KW-1185">Reference proteome</keyword>
<dbReference type="Proteomes" id="UP000287166">
    <property type="component" value="Unassembled WGS sequence"/>
</dbReference>
<proteinExistence type="predicted"/>
<feature type="signal peptide" evidence="2">
    <location>
        <begin position="1"/>
        <end position="21"/>
    </location>
</feature>
<reference evidence="3 4" key="1">
    <citation type="journal article" date="2018" name="Sci. Rep.">
        <title>Genome sequence of the cauliflower mushroom Sparassis crispa (Hanabiratake) and its association with beneficial usage.</title>
        <authorList>
            <person name="Kiyama R."/>
            <person name="Furutani Y."/>
            <person name="Kawaguchi K."/>
            <person name="Nakanishi T."/>
        </authorList>
    </citation>
    <scope>NUCLEOTIDE SEQUENCE [LARGE SCALE GENOMIC DNA]</scope>
</reference>
<feature type="transmembrane region" description="Helical" evidence="1">
    <location>
        <begin position="160"/>
        <end position="180"/>
    </location>
</feature>
<dbReference type="EMBL" id="BFAD01000006">
    <property type="protein sequence ID" value="GBE84488.1"/>
    <property type="molecule type" value="Genomic_DNA"/>
</dbReference>
<dbReference type="GeneID" id="38781405"/>
<organism evidence="3 4">
    <name type="scientific">Sparassis crispa</name>
    <dbReference type="NCBI Taxonomy" id="139825"/>
    <lineage>
        <taxon>Eukaryota</taxon>
        <taxon>Fungi</taxon>
        <taxon>Dikarya</taxon>
        <taxon>Basidiomycota</taxon>
        <taxon>Agaricomycotina</taxon>
        <taxon>Agaricomycetes</taxon>
        <taxon>Polyporales</taxon>
        <taxon>Sparassidaceae</taxon>
        <taxon>Sparassis</taxon>
    </lineage>
</organism>
<feature type="transmembrane region" description="Helical" evidence="1">
    <location>
        <begin position="135"/>
        <end position="155"/>
    </location>
</feature>
<keyword evidence="2" id="KW-0732">Signal</keyword>
<keyword evidence="1" id="KW-0812">Transmembrane</keyword>
<dbReference type="AlphaFoldDB" id="A0A401GQI8"/>
<name>A0A401GQI8_9APHY</name>
<comment type="caution">
    <text evidence="3">The sequence shown here is derived from an EMBL/GenBank/DDBJ whole genome shotgun (WGS) entry which is preliminary data.</text>
</comment>
<evidence type="ECO:0000256" key="1">
    <source>
        <dbReference type="SAM" id="Phobius"/>
    </source>
</evidence>
<dbReference type="STRING" id="139825.A0A401GQI8"/>
<feature type="chain" id="PRO_5019424844" evidence="2">
    <location>
        <begin position="22"/>
        <end position="218"/>
    </location>
</feature>
<gene>
    <name evidence="3" type="ORF">SCP_0604670</name>
</gene>
<protein>
    <submittedName>
        <fullName evidence="3">Uncharacterized protein</fullName>
    </submittedName>
</protein>
<sequence>MFAFSTLSILATLALSAFTSAAPFASTGVVSSVEDLVAVPDVPSLVPRATAGVYEVITTVTETIRPQVAELTFLTAQNATVDNISNIVVGIRTVLGTALVDVQGLMCESTDVILAPIEGTVLITVAELAEVVSELLILVFEALGFVLTIVSADILPSVTYLLASLAEVVGCLLCAVIMLVDNILVGLVGALVPLISSILSIIGSLNITIIVAVLGLSI</sequence>
<feature type="transmembrane region" description="Helical" evidence="1">
    <location>
        <begin position="192"/>
        <end position="216"/>
    </location>
</feature>
<evidence type="ECO:0000313" key="4">
    <source>
        <dbReference type="Proteomes" id="UP000287166"/>
    </source>
</evidence>
<evidence type="ECO:0000313" key="3">
    <source>
        <dbReference type="EMBL" id="GBE84488.1"/>
    </source>
</evidence>